<dbReference type="InterPro" id="IPR001077">
    <property type="entry name" value="COMT_C"/>
</dbReference>
<dbReference type="InterPro" id="IPR029063">
    <property type="entry name" value="SAM-dependent_MTases_sf"/>
</dbReference>
<evidence type="ECO:0000313" key="7">
    <source>
        <dbReference type="Proteomes" id="UP000327013"/>
    </source>
</evidence>
<feature type="domain" description="O-methyltransferase dimerisation" evidence="5">
    <location>
        <begin position="17"/>
        <end position="86"/>
    </location>
</feature>
<dbReference type="GO" id="GO:0032259">
    <property type="term" value="P:methylation"/>
    <property type="evidence" value="ECO:0007669"/>
    <property type="project" value="UniProtKB-KW"/>
</dbReference>
<dbReference type="InterPro" id="IPR036388">
    <property type="entry name" value="WH-like_DNA-bd_sf"/>
</dbReference>
<dbReference type="InterPro" id="IPR012967">
    <property type="entry name" value="COMT_dimerisation"/>
</dbReference>
<dbReference type="OrthoDB" id="1606438at2759"/>
<keyword evidence="3" id="KW-0949">S-adenosyl-L-methionine</keyword>
<evidence type="ECO:0000259" key="4">
    <source>
        <dbReference type="Pfam" id="PF00891"/>
    </source>
</evidence>
<dbReference type="InterPro" id="IPR036390">
    <property type="entry name" value="WH_DNA-bd_sf"/>
</dbReference>
<dbReference type="Gene3D" id="3.40.50.150">
    <property type="entry name" value="Vaccinia Virus protein VP39"/>
    <property type="match status" value="1"/>
</dbReference>
<evidence type="ECO:0000256" key="3">
    <source>
        <dbReference type="ARBA" id="ARBA00022691"/>
    </source>
</evidence>
<keyword evidence="7" id="KW-1185">Reference proteome</keyword>
<evidence type="ECO:0000259" key="5">
    <source>
        <dbReference type="Pfam" id="PF08100"/>
    </source>
</evidence>
<dbReference type="SUPFAM" id="SSF53335">
    <property type="entry name" value="S-adenosyl-L-methionine-dependent methyltransferases"/>
    <property type="match status" value="1"/>
</dbReference>
<accession>A0A5N6RA24</accession>
<keyword evidence="1" id="KW-0489">Methyltransferase</keyword>
<name>A0A5N6RA24_9ROSI</name>
<dbReference type="EMBL" id="CM017326">
    <property type="protein sequence ID" value="KAE8075895.1"/>
    <property type="molecule type" value="Genomic_DNA"/>
</dbReference>
<dbReference type="AlphaFoldDB" id="A0A5N6RA24"/>
<proteinExistence type="predicted"/>
<dbReference type="GO" id="GO:0008171">
    <property type="term" value="F:O-methyltransferase activity"/>
    <property type="evidence" value="ECO:0007669"/>
    <property type="project" value="InterPro"/>
</dbReference>
<dbReference type="Proteomes" id="UP000327013">
    <property type="component" value="Chromosome 6"/>
</dbReference>
<dbReference type="Pfam" id="PF08100">
    <property type="entry name" value="Dimerisation"/>
    <property type="match status" value="1"/>
</dbReference>
<evidence type="ECO:0000256" key="1">
    <source>
        <dbReference type="ARBA" id="ARBA00022603"/>
    </source>
</evidence>
<gene>
    <name evidence="6" type="ORF">FH972_014578</name>
</gene>
<evidence type="ECO:0008006" key="8">
    <source>
        <dbReference type="Google" id="ProtNLM"/>
    </source>
</evidence>
<evidence type="ECO:0000313" key="6">
    <source>
        <dbReference type="EMBL" id="KAE8075895.1"/>
    </source>
</evidence>
<dbReference type="InterPro" id="IPR016461">
    <property type="entry name" value="COMT-like"/>
</dbReference>
<protein>
    <recommendedName>
        <fullName evidence="8">O-methyltransferase domain-containing protein</fullName>
    </recommendedName>
</protein>
<sequence>MEAKETQAMVQGQAEIWQQMFGFVDSRALKCVVELCITDIIHSHDGLITLSQIAYGIDSPSPDIPNLTHIRRLLVRKNIFTEHHHSDSVDDVPYVAIGTVAMPWPMCQRMGYYVQQGPYGLEIWDFASKNHKFNNIFNNDMACTAKIVTRGIMEEYKDGFGCLGSLVNVGGGIGELIVEIVKAHPHIKGINFGLPHLSPQHPCTRESPMLEVTCLTPSLMSMQFS</sequence>
<reference evidence="6 7" key="1">
    <citation type="submission" date="2019-06" db="EMBL/GenBank/DDBJ databases">
        <title>A chromosomal-level reference genome of Carpinus fangiana (Coryloideae, Betulaceae).</title>
        <authorList>
            <person name="Yang X."/>
            <person name="Wang Z."/>
            <person name="Zhang L."/>
            <person name="Hao G."/>
            <person name="Liu J."/>
            <person name="Yang Y."/>
        </authorList>
    </citation>
    <scope>NUCLEOTIDE SEQUENCE [LARGE SCALE GENOMIC DNA]</scope>
    <source>
        <strain evidence="6">Cfa_2016G</strain>
        <tissue evidence="6">Leaf</tissue>
    </source>
</reference>
<feature type="domain" description="O-methyltransferase C-terminal" evidence="4">
    <location>
        <begin position="118"/>
        <end position="197"/>
    </location>
</feature>
<organism evidence="6 7">
    <name type="scientific">Carpinus fangiana</name>
    <dbReference type="NCBI Taxonomy" id="176857"/>
    <lineage>
        <taxon>Eukaryota</taxon>
        <taxon>Viridiplantae</taxon>
        <taxon>Streptophyta</taxon>
        <taxon>Embryophyta</taxon>
        <taxon>Tracheophyta</taxon>
        <taxon>Spermatophyta</taxon>
        <taxon>Magnoliopsida</taxon>
        <taxon>eudicotyledons</taxon>
        <taxon>Gunneridae</taxon>
        <taxon>Pentapetalae</taxon>
        <taxon>rosids</taxon>
        <taxon>fabids</taxon>
        <taxon>Fagales</taxon>
        <taxon>Betulaceae</taxon>
        <taxon>Carpinus</taxon>
    </lineage>
</organism>
<keyword evidence="2" id="KW-0808">Transferase</keyword>
<dbReference type="Gene3D" id="1.10.10.10">
    <property type="entry name" value="Winged helix-like DNA-binding domain superfamily/Winged helix DNA-binding domain"/>
    <property type="match status" value="1"/>
</dbReference>
<dbReference type="Pfam" id="PF00891">
    <property type="entry name" value="Methyltransf_2"/>
    <property type="match status" value="1"/>
</dbReference>
<dbReference type="PANTHER" id="PTHR11746">
    <property type="entry name" value="O-METHYLTRANSFERASE"/>
    <property type="match status" value="1"/>
</dbReference>
<dbReference type="GO" id="GO:0046983">
    <property type="term" value="F:protein dimerization activity"/>
    <property type="evidence" value="ECO:0007669"/>
    <property type="project" value="InterPro"/>
</dbReference>
<dbReference type="SUPFAM" id="SSF46785">
    <property type="entry name" value="Winged helix' DNA-binding domain"/>
    <property type="match status" value="1"/>
</dbReference>
<evidence type="ECO:0000256" key="2">
    <source>
        <dbReference type="ARBA" id="ARBA00022679"/>
    </source>
</evidence>